<comment type="subcellular location">
    <subcellularLocation>
        <location evidence="1 7">Cell membrane</location>
        <topology evidence="1 7">Multi-pass membrane protein</topology>
    </subcellularLocation>
</comment>
<dbReference type="PANTHER" id="PTHR30465:SF74">
    <property type="entry name" value="OLIGOPEPTIDE TRANSPORT SYSTEM PERMEASE PROTEIN OPPB"/>
    <property type="match status" value="1"/>
</dbReference>
<dbReference type="PANTHER" id="PTHR30465">
    <property type="entry name" value="INNER MEMBRANE ABC TRANSPORTER"/>
    <property type="match status" value="1"/>
</dbReference>
<feature type="transmembrane region" description="Helical" evidence="7">
    <location>
        <begin position="172"/>
        <end position="193"/>
    </location>
</feature>
<evidence type="ECO:0000256" key="2">
    <source>
        <dbReference type="ARBA" id="ARBA00022448"/>
    </source>
</evidence>
<protein>
    <submittedName>
        <fullName evidence="9">Dipeptide transport system permease protein DppB</fullName>
    </submittedName>
</protein>
<feature type="domain" description="ABC transmembrane type-1" evidence="8">
    <location>
        <begin position="137"/>
        <end position="344"/>
    </location>
</feature>
<name>A0A6N2YK62_9FIRM</name>
<dbReference type="InterPro" id="IPR035906">
    <property type="entry name" value="MetI-like_sf"/>
</dbReference>
<evidence type="ECO:0000313" key="9">
    <source>
        <dbReference type="EMBL" id="VYT65832.1"/>
    </source>
</evidence>
<keyword evidence="6 7" id="KW-0472">Membrane</keyword>
<reference evidence="9" key="1">
    <citation type="submission" date="2019-11" db="EMBL/GenBank/DDBJ databases">
        <authorList>
            <person name="Feng L."/>
        </authorList>
    </citation>
    <scope>NUCLEOTIDE SEQUENCE</scope>
    <source>
        <strain evidence="9">ChathewayiLFYP18</strain>
    </source>
</reference>
<dbReference type="AlphaFoldDB" id="A0A6N2YK62"/>
<evidence type="ECO:0000256" key="6">
    <source>
        <dbReference type="ARBA" id="ARBA00023136"/>
    </source>
</evidence>
<proteinExistence type="inferred from homology"/>
<dbReference type="EMBL" id="CACRUH010000005">
    <property type="protein sequence ID" value="VYT65832.1"/>
    <property type="molecule type" value="Genomic_DNA"/>
</dbReference>
<accession>A0A6N2YK62</accession>
<feature type="transmembrane region" description="Helical" evidence="7">
    <location>
        <begin position="279"/>
        <end position="301"/>
    </location>
</feature>
<feature type="transmembrane region" description="Helical" evidence="7">
    <location>
        <begin position="321"/>
        <end position="347"/>
    </location>
</feature>
<keyword evidence="3" id="KW-1003">Cell membrane</keyword>
<dbReference type="CDD" id="cd06261">
    <property type="entry name" value="TM_PBP2"/>
    <property type="match status" value="1"/>
</dbReference>
<sequence length="359" mass="40100">MRGRYLLPRIVRLTITARHESMDYGRWITTKRMSQKQDGRFKMVKYILKKIGYMIVTLWVILTITFFLVSVIPGDPMQADTKVLPEAVVENLKARWGLDKPMGERYVIYLKNLLHGELGESYKTPGLTANQIIKDRFPASARLGIQAVVLGLVLGLLLGILAAFHRGTWIDFITIFIAIVGVSIPSFVFAALLQKYGGGDYFPIVGWVSPGMKIPEIFRYTALPTLAASIGGLATYSRFMRSSVLDVLSSDYILLAKAKGLSNWKIITRHVLRNSITPIISIVAPQVAGIVTGSFVIERIFSIPGLGRYYVDSVNGRDYPMVLATTIFFSFIFILSIVVMDILYAIVDPRVRKGIIEGK</sequence>
<evidence type="ECO:0000259" key="8">
    <source>
        <dbReference type="PROSITE" id="PS50928"/>
    </source>
</evidence>
<evidence type="ECO:0000256" key="1">
    <source>
        <dbReference type="ARBA" id="ARBA00004651"/>
    </source>
</evidence>
<dbReference type="Gene3D" id="1.10.3720.10">
    <property type="entry name" value="MetI-like"/>
    <property type="match status" value="1"/>
</dbReference>
<dbReference type="Pfam" id="PF19300">
    <property type="entry name" value="BPD_transp_1_N"/>
    <property type="match status" value="1"/>
</dbReference>
<keyword evidence="2 7" id="KW-0813">Transport</keyword>
<feature type="transmembrane region" description="Helical" evidence="7">
    <location>
        <begin position="217"/>
        <end position="236"/>
    </location>
</feature>
<dbReference type="GO" id="GO:0055085">
    <property type="term" value="P:transmembrane transport"/>
    <property type="evidence" value="ECO:0007669"/>
    <property type="project" value="InterPro"/>
</dbReference>
<dbReference type="PROSITE" id="PS50928">
    <property type="entry name" value="ABC_TM1"/>
    <property type="match status" value="1"/>
</dbReference>
<dbReference type="InterPro" id="IPR045621">
    <property type="entry name" value="BPD_transp_1_N"/>
</dbReference>
<comment type="similarity">
    <text evidence="7">Belongs to the binding-protein-dependent transport system permease family.</text>
</comment>
<dbReference type="SUPFAM" id="SSF161098">
    <property type="entry name" value="MetI-like"/>
    <property type="match status" value="1"/>
</dbReference>
<feature type="transmembrane region" description="Helical" evidence="7">
    <location>
        <begin position="143"/>
        <end position="165"/>
    </location>
</feature>
<gene>
    <name evidence="9" type="primary">dppB_5</name>
    <name evidence="9" type="ORF">CHLFYP18_05245</name>
</gene>
<dbReference type="Pfam" id="PF00528">
    <property type="entry name" value="BPD_transp_1"/>
    <property type="match status" value="1"/>
</dbReference>
<organism evidence="9">
    <name type="scientific">Hungatella hathewayi</name>
    <dbReference type="NCBI Taxonomy" id="154046"/>
    <lineage>
        <taxon>Bacteria</taxon>
        <taxon>Bacillati</taxon>
        <taxon>Bacillota</taxon>
        <taxon>Clostridia</taxon>
        <taxon>Lachnospirales</taxon>
        <taxon>Lachnospiraceae</taxon>
        <taxon>Hungatella</taxon>
    </lineage>
</organism>
<keyword evidence="5 7" id="KW-1133">Transmembrane helix</keyword>
<feature type="transmembrane region" description="Helical" evidence="7">
    <location>
        <begin position="51"/>
        <end position="72"/>
    </location>
</feature>
<dbReference type="GO" id="GO:0005886">
    <property type="term" value="C:plasma membrane"/>
    <property type="evidence" value="ECO:0007669"/>
    <property type="project" value="UniProtKB-SubCell"/>
</dbReference>
<evidence type="ECO:0000256" key="3">
    <source>
        <dbReference type="ARBA" id="ARBA00022475"/>
    </source>
</evidence>
<evidence type="ECO:0000256" key="5">
    <source>
        <dbReference type="ARBA" id="ARBA00022989"/>
    </source>
</evidence>
<evidence type="ECO:0000256" key="7">
    <source>
        <dbReference type="RuleBase" id="RU363032"/>
    </source>
</evidence>
<keyword evidence="4 7" id="KW-0812">Transmembrane</keyword>
<evidence type="ECO:0000256" key="4">
    <source>
        <dbReference type="ARBA" id="ARBA00022692"/>
    </source>
</evidence>
<dbReference type="InterPro" id="IPR000515">
    <property type="entry name" value="MetI-like"/>
</dbReference>